<organism evidence="1 2">
    <name type="scientific">Vibrio parahaemolyticus</name>
    <dbReference type="NCBI Taxonomy" id="670"/>
    <lineage>
        <taxon>Bacteria</taxon>
        <taxon>Pseudomonadati</taxon>
        <taxon>Pseudomonadota</taxon>
        <taxon>Gammaproteobacteria</taxon>
        <taxon>Vibrionales</taxon>
        <taxon>Vibrionaceae</taxon>
        <taxon>Vibrio</taxon>
    </lineage>
</organism>
<accession>A0AAW3J3G8</accession>
<dbReference type="AlphaFoldDB" id="A0AAW3J3G8"/>
<evidence type="ECO:0000313" key="2">
    <source>
        <dbReference type="Proteomes" id="UP000037697"/>
    </source>
</evidence>
<dbReference type="RefSeq" id="WP_029792868.1">
    <property type="nucleotide sequence ID" value="NZ_JANFSF010000025.1"/>
</dbReference>
<protein>
    <submittedName>
        <fullName evidence="1">Uncharacterized protein</fullName>
    </submittedName>
</protein>
<name>A0AAW3J3G8_VIBPH</name>
<gene>
    <name evidence="1" type="ORF">ACX05_00060</name>
</gene>
<proteinExistence type="predicted"/>
<comment type="caution">
    <text evidence="1">The sequence shown here is derived from an EMBL/GenBank/DDBJ whole genome shotgun (WGS) entry which is preliminary data.</text>
</comment>
<evidence type="ECO:0000313" key="1">
    <source>
        <dbReference type="EMBL" id="KOY42666.1"/>
    </source>
</evidence>
<sequence>MTTRVAIVVSSSERGPSYRDNVDEEGRAIFDTSPDHVVYTLIGVNCTAEEFTDWFRVTDIDRCFIVGGETSNQLFDLGGGDIQLTVGMRLEVTFESYFDALIEEKIEYANRSIENMIRRAKVTQGL</sequence>
<dbReference type="Proteomes" id="UP000037697">
    <property type="component" value="Unassembled WGS sequence"/>
</dbReference>
<reference evidence="1 2" key="1">
    <citation type="submission" date="2015-07" db="EMBL/GenBank/DDBJ databases">
        <title>Foodborne Vibrio parahaemolyticus Isolates.</title>
        <authorList>
            <person name="Ronholm J."/>
            <person name="Petronella N."/>
            <person name="Kenwell R."/>
            <person name="Banerjee S."/>
        </authorList>
    </citation>
    <scope>NUCLEOTIDE SEQUENCE [LARGE SCALE GENOMIC DNA]</scope>
    <source>
        <strain evidence="1 2">HS-06-05</strain>
    </source>
</reference>
<dbReference type="EMBL" id="LIRS01000002">
    <property type="protein sequence ID" value="KOY42666.1"/>
    <property type="molecule type" value="Genomic_DNA"/>
</dbReference>